<dbReference type="EC" id="2.1.1.171" evidence="3"/>
<dbReference type="PANTHER" id="PTHR43542:SF1">
    <property type="entry name" value="METHYLTRANSFERASE"/>
    <property type="match status" value="1"/>
</dbReference>
<dbReference type="AlphaFoldDB" id="A0AAF1DAQ9"/>
<dbReference type="InterPro" id="IPR029063">
    <property type="entry name" value="SAM-dependent_MTases_sf"/>
</dbReference>
<evidence type="ECO:0000256" key="1">
    <source>
        <dbReference type="ARBA" id="ARBA00022603"/>
    </source>
</evidence>
<sequence>MQKHNMHNKHKNQIRIIGGEQRGRKIRFANAEGLRPTADSVRERLFNWLRHELTGRTVLDLFAGSGALGFEAISRGVKRVVLVENNRRTAASLQQQIQELRLSEKMEVRALDAFEYLSKTHEQFDVVFLDPPFTWREWAKLFMRLQRHLHSGAYIYVEAGDLPVWPDYLLELNVGRSGLSKYALLKKEWE</sequence>
<evidence type="ECO:0000313" key="4">
    <source>
        <dbReference type="Proteomes" id="UP000326695"/>
    </source>
</evidence>
<dbReference type="NCBIfam" id="TIGR00095">
    <property type="entry name" value="16S rRNA (guanine(966)-N(2))-methyltransferase RsmD"/>
    <property type="match status" value="1"/>
</dbReference>
<dbReference type="InterPro" id="IPR002052">
    <property type="entry name" value="DNA_methylase_N6_adenine_CS"/>
</dbReference>
<dbReference type="GO" id="GO:0052913">
    <property type="term" value="F:16S rRNA (guanine(966)-N(2))-methyltransferase activity"/>
    <property type="evidence" value="ECO:0007669"/>
    <property type="project" value="UniProtKB-EC"/>
</dbReference>
<keyword evidence="4" id="KW-1185">Reference proteome</keyword>
<dbReference type="InterPro" id="IPR004398">
    <property type="entry name" value="RNA_MeTrfase_RsmD"/>
</dbReference>
<organism evidence="3 4">
    <name type="scientific">Eikenella exigua</name>
    <dbReference type="NCBI Taxonomy" id="2528037"/>
    <lineage>
        <taxon>Bacteria</taxon>
        <taxon>Pseudomonadati</taxon>
        <taxon>Pseudomonadota</taxon>
        <taxon>Betaproteobacteria</taxon>
        <taxon>Neisseriales</taxon>
        <taxon>Neisseriaceae</taxon>
        <taxon>Eikenella</taxon>
    </lineage>
</organism>
<evidence type="ECO:0000256" key="2">
    <source>
        <dbReference type="ARBA" id="ARBA00022679"/>
    </source>
</evidence>
<keyword evidence="1 3" id="KW-0489">Methyltransferase</keyword>
<reference evidence="4" key="1">
    <citation type="journal article" date="2019" name="J. Anim. Genet.">
        <title>Description and whole genome sequencing of Eikenella exigua sp. nov., isolated from brain abscess and blood.</title>
        <authorList>
            <person name="Stormo K.A."/>
            <person name="Nygaard R.M."/>
            <person name="Bruvold T.S."/>
            <person name="Dimmen G."/>
            <person name="Lindemann P.C."/>
            <person name="Jordal S."/>
            <person name="Kommedal O."/>
        </authorList>
    </citation>
    <scope>NUCLEOTIDE SEQUENCE [LARGE SCALE GENOMIC DNA]</scope>
    <source>
        <strain evidence="4">PXX</strain>
    </source>
</reference>
<dbReference type="SUPFAM" id="SSF53335">
    <property type="entry name" value="S-adenosyl-L-methionine-dependent methyltransferases"/>
    <property type="match status" value="1"/>
</dbReference>
<keyword evidence="2 3" id="KW-0808">Transferase</keyword>
<dbReference type="CDD" id="cd02440">
    <property type="entry name" value="AdoMet_MTases"/>
    <property type="match status" value="1"/>
</dbReference>
<accession>A0AAF1DAQ9</accession>
<dbReference type="PANTHER" id="PTHR43542">
    <property type="entry name" value="METHYLTRANSFERASE"/>
    <property type="match status" value="1"/>
</dbReference>
<dbReference type="PROSITE" id="PS00092">
    <property type="entry name" value="N6_MTASE"/>
    <property type="match status" value="1"/>
</dbReference>
<dbReference type="GO" id="GO:0003676">
    <property type="term" value="F:nucleic acid binding"/>
    <property type="evidence" value="ECO:0007669"/>
    <property type="project" value="InterPro"/>
</dbReference>
<evidence type="ECO:0000313" key="3">
    <source>
        <dbReference type="EMBL" id="QED92894.1"/>
    </source>
</evidence>
<dbReference type="Gene3D" id="3.40.50.150">
    <property type="entry name" value="Vaccinia Virus protein VP39"/>
    <property type="match status" value="1"/>
</dbReference>
<protein>
    <submittedName>
        <fullName evidence="3">16S rRNA (Guanine(966)-N(2))-methyltransferase RsmD</fullName>
        <ecNumber evidence="3">2.1.1.171</ecNumber>
    </submittedName>
</protein>
<proteinExistence type="predicted"/>
<dbReference type="Pfam" id="PF03602">
    <property type="entry name" value="Cons_hypoth95"/>
    <property type="match status" value="1"/>
</dbReference>
<dbReference type="KEGG" id="eex:EZJ17_00100"/>
<dbReference type="EMBL" id="CP038018">
    <property type="protein sequence ID" value="QED92894.1"/>
    <property type="molecule type" value="Genomic_DNA"/>
</dbReference>
<dbReference type="RefSeq" id="WP_067442421.1">
    <property type="nucleotide sequence ID" value="NZ_CP038018.1"/>
</dbReference>
<gene>
    <name evidence="3" type="primary">rsmD</name>
    <name evidence="3" type="ORF">EZJ17_00100</name>
</gene>
<name>A0AAF1DAQ9_9NEIS</name>
<dbReference type="Proteomes" id="UP000326695">
    <property type="component" value="Chromosome"/>
</dbReference>